<dbReference type="Pfam" id="PF09907">
    <property type="entry name" value="HigB_toxin"/>
    <property type="match status" value="1"/>
</dbReference>
<keyword evidence="2" id="KW-1185">Reference proteome</keyword>
<reference evidence="2" key="1">
    <citation type="submission" date="2016-01" db="EMBL/GenBank/DDBJ databases">
        <title>WGS of SAMN04407783.</title>
        <authorList>
            <person name="Adams M."/>
            <person name="Sutton G."/>
            <person name="Nelson K."/>
            <person name="Thaden J."/>
            <person name="Fowler V."/>
            <person name="Mccorrison J."/>
            <person name="Sanka R."/>
            <person name="Brinkac L."/>
            <person name="Nierman W."/>
        </authorList>
    </citation>
    <scope>NUCLEOTIDE SEQUENCE [LARGE SCALE GENOMIC DNA]</scope>
    <source>
        <strain evidence="2">GN04363</strain>
    </source>
</reference>
<gene>
    <name evidence="1" type="ORF">AWI28_15075</name>
</gene>
<organism evidence="1 2">
    <name type="scientific">Enterobacter genomosp. O</name>
    <dbReference type="NCBI Taxonomy" id="2364150"/>
    <lineage>
        <taxon>Bacteria</taxon>
        <taxon>Pseudomonadati</taxon>
        <taxon>Pseudomonadota</taxon>
        <taxon>Gammaproteobacteria</taxon>
        <taxon>Enterobacterales</taxon>
        <taxon>Enterobacteriaceae</taxon>
        <taxon>Enterobacter</taxon>
        <taxon>Enterobacter cloacae complex</taxon>
        <taxon>Enterobacter cloacae complex clade O</taxon>
    </lineage>
</organism>
<proteinExistence type="predicted"/>
<dbReference type="GO" id="GO:0003723">
    <property type="term" value="F:RNA binding"/>
    <property type="evidence" value="ECO:0007669"/>
    <property type="project" value="InterPro"/>
</dbReference>
<sequence>MKIIAIKTLRDFWTANPDAEQPLKAWVDEASKAEWKTPAEIKEQYRSASILKNRRVVFNIKGNDYRLIVAIAYQRGWMFIKIIGTHKEYDKLDAETVSLE</sequence>
<dbReference type="EMBL" id="LRCR01000010">
    <property type="protein sequence ID" value="KUQ84808.1"/>
    <property type="molecule type" value="Genomic_DNA"/>
</dbReference>
<dbReference type="OrthoDB" id="9799912at2"/>
<accession>A0A0X4ET06</accession>
<evidence type="ECO:0000313" key="2">
    <source>
        <dbReference type="Proteomes" id="UP000064715"/>
    </source>
</evidence>
<name>A0A0X4ET06_9ENTR</name>
<dbReference type="GO" id="GO:0004519">
    <property type="term" value="F:endonuclease activity"/>
    <property type="evidence" value="ECO:0007669"/>
    <property type="project" value="InterPro"/>
</dbReference>
<dbReference type="AlphaFoldDB" id="A0A0X4ET06"/>
<evidence type="ECO:0000313" key="1">
    <source>
        <dbReference type="EMBL" id="KUQ84808.1"/>
    </source>
</evidence>
<dbReference type="InterPro" id="IPR018669">
    <property type="entry name" value="Toxin_HigB"/>
</dbReference>
<dbReference type="RefSeq" id="WP_059310878.1">
    <property type="nucleotide sequence ID" value="NZ_LRCR01000010.1"/>
</dbReference>
<dbReference type="Proteomes" id="UP000064715">
    <property type="component" value="Unassembled WGS sequence"/>
</dbReference>
<comment type="caution">
    <text evidence="1">The sequence shown here is derived from an EMBL/GenBank/DDBJ whole genome shotgun (WGS) entry which is preliminary data.</text>
</comment>
<dbReference type="GO" id="GO:0110001">
    <property type="term" value="C:toxin-antitoxin complex"/>
    <property type="evidence" value="ECO:0007669"/>
    <property type="project" value="InterPro"/>
</dbReference>
<protein>
    <submittedName>
        <fullName evidence="1">Addiction module toxin RelE</fullName>
    </submittedName>
</protein>